<accession>M6FNK7</accession>
<feature type="coiled-coil region" evidence="1">
    <location>
        <begin position="762"/>
        <end position="790"/>
    </location>
</feature>
<evidence type="ECO:0000313" key="4">
    <source>
        <dbReference type="Proteomes" id="UP000012101"/>
    </source>
</evidence>
<dbReference type="Pfam" id="PF13646">
    <property type="entry name" value="HEAT_2"/>
    <property type="match status" value="1"/>
</dbReference>
<dbReference type="Pfam" id="PF13569">
    <property type="entry name" value="DUF4132"/>
    <property type="match status" value="1"/>
</dbReference>
<dbReference type="InterPro" id="IPR016024">
    <property type="entry name" value="ARM-type_fold"/>
</dbReference>
<feature type="domain" description="DUF4132" evidence="2">
    <location>
        <begin position="775"/>
        <end position="935"/>
    </location>
</feature>
<evidence type="ECO:0000259" key="2">
    <source>
        <dbReference type="Pfam" id="PF13569"/>
    </source>
</evidence>
<protein>
    <submittedName>
        <fullName evidence="3">PF13569 domain protein</fullName>
    </submittedName>
</protein>
<dbReference type="AlphaFoldDB" id="M6FNK7"/>
<reference evidence="3 4" key="1">
    <citation type="submission" date="2013-01" db="EMBL/GenBank/DDBJ databases">
        <authorList>
            <person name="Harkins D.M."/>
            <person name="Durkin A.S."/>
            <person name="Brinkac L.M."/>
            <person name="Haft D.H."/>
            <person name="Selengut J.D."/>
            <person name="Sanka R."/>
            <person name="DePew J."/>
            <person name="Purushe J."/>
            <person name="Hospenthal D.R."/>
            <person name="Murray C.K."/>
            <person name="Pimentel G."/>
            <person name="Wasfy M."/>
            <person name="Vinetz J.M."/>
            <person name="Sutton G.G."/>
            <person name="Nierman W.C."/>
            <person name="Fouts D.E."/>
        </authorList>
    </citation>
    <scope>NUCLEOTIDE SEQUENCE [LARGE SCALE GENOMIC DNA]</scope>
    <source>
        <strain evidence="3 4">2006001855</strain>
    </source>
</reference>
<keyword evidence="1" id="KW-0175">Coiled coil</keyword>
<comment type="caution">
    <text evidence="3">The sequence shown here is derived from an EMBL/GenBank/DDBJ whole genome shotgun (WGS) entry which is preliminary data.</text>
</comment>
<dbReference type="SUPFAM" id="SSF48371">
    <property type="entry name" value="ARM repeat"/>
    <property type="match status" value="1"/>
</dbReference>
<dbReference type="Gene3D" id="1.25.10.10">
    <property type="entry name" value="Leucine-rich Repeat Variant"/>
    <property type="match status" value="1"/>
</dbReference>
<name>M6FNK7_9LEPT</name>
<evidence type="ECO:0000256" key="1">
    <source>
        <dbReference type="SAM" id="Coils"/>
    </source>
</evidence>
<evidence type="ECO:0000313" key="3">
    <source>
        <dbReference type="EMBL" id="EMM72712.1"/>
    </source>
</evidence>
<dbReference type="InterPro" id="IPR011989">
    <property type="entry name" value="ARM-like"/>
</dbReference>
<dbReference type="EMBL" id="AFJM02000037">
    <property type="protein sequence ID" value="EMM72712.1"/>
    <property type="molecule type" value="Genomic_DNA"/>
</dbReference>
<organism evidence="3 4">
    <name type="scientific">Leptospira weilii str. 2006001855</name>
    <dbReference type="NCBI Taxonomy" id="996804"/>
    <lineage>
        <taxon>Bacteria</taxon>
        <taxon>Pseudomonadati</taxon>
        <taxon>Spirochaetota</taxon>
        <taxon>Spirochaetia</taxon>
        <taxon>Leptospirales</taxon>
        <taxon>Leptospiraceae</taxon>
        <taxon>Leptospira</taxon>
    </lineage>
</organism>
<dbReference type="Proteomes" id="UP000012101">
    <property type="component" value="Unassembled WGS sequence"/>
</dbReference>
<proteinExistence type="predicted"/>
<dbReference type="InterPro" id="IPR025406">
    <property type="entry name" value="DUF4132"/>
</dbReference>
<sequence length="1037" mass="120719">MEDLETLDMAYCNLSEISEGFAKLANLSRFDFEGSRVENVPSDVLYAGVETIQKFLNKTPDKKQKKIPVTDSNEFKISLEQHKDSLEKFYRDVKDKMYKDDTRKKLEALRKFFSGEIDEVPKSIAEDHYYFGTLPDVLAPYRKWTAIDFRILAYITQSAWSFKKNEEGFFEAFYKWLGREVLNDPEDSQLFSDILNALKEYGVDETKLLAERKYKIQEIVFASDHRITSFGRYLLEHFDEIISDFMKESLPSQFVDLFVREKFEKIEPLISQITKIKEYDSSDGKKHVPHRTIEILCKAKPALMESIILDRIEAIDCVSCKAELNRILYESFRDKYKQKVVDSAKVTLDYISERKNKNLDRGYDFDWPLSKEFYRDDTSDYIEWLLKNFGSDLKTEIFNYVEKTKVLDLNVVGVAVKYLGQDAVDIAGHFRQAFNILSNLDYSKYYDKTWEIAKSEFKKVSETACLTLSRLPEKQVVPKALELLNEKQTHVREAGALVLSLLSTPGSVEFLKPLIEKEKNDDIRNLVVGVVYKTPVELDFEEAKRRISVAKALGKLDKPLAKWLDESKLPEILWKDRKPLSEEEIRYLFYRQKTVPAIEMDFELRDVVALIDKPSCEKFSKSLLSLILKNGGFKAPNRFAISILGILGSDDVVPEIEAVAKKEMNLNACSCLGFICTITAAGALDRILQMFRVKYPNVREVAQQAFESIADKMSLTSYELRDRVMPDLGFENLFKKVEINKIEYTQKISPDLKFTYYNGDGKEVKTLKMNEAEKKKNKEENALLKEAVKQFGINLEYYLVVQRSWSSPDWREFFLKNPIANAYSQNFIWVHVSENQDAQRFYVVENKILDANDRKFELGVKSKVHLLHPLSFDTSEGNLWSSKLKERKIEPPLDQLDRGTYAVLPEEKNETISYQFQNKEMVGITFKNRAEKYGWRRGSVVDTGEVSSYRKLFPNENVEVFLMLENLNVQNYNMDEQITFKEFFFVKQGSITTGSYVYDEPKNEKDHRLISFRNLDPIVYSETLYDLHRILQSKNEE</sequence>
<gene>
    <name evidence="3" type="ORF">LEP1GSC038_2055</name>
</gene>